<evidence type="ECO:0000256" key="1">
    <source>
        <dbReference type="SAM" id="MobiDB-lite"/>
    </source>
</evidence>
<evidence type="ECO:0000313" key="2">
    <source>
        <dbReference type="EMBL" id="MCK8785271.1"/>
    </source>
</evidence>
<feature type="compositionally biased region" description="Basic and acidic residues" evidence="1">
    <location>
        <begin position="491"/>
        <end position="509"/>
    </location>
</feature>
<dbReference type="PROSITE" id="PS51318">
    <property type="entry name" value="TAT"/>
    <property type="match status" value="1"/>
</dbReference>
<keyword evidence="3" id="KW-1185">Reference proteome</keyword>
<organism evidence="2 3">
    <name type="scientific">Roseomonas acroporae</name>
    <dbReference type="NCBI Taxonomy" id="2937791"/>
    <lineage>
        <taxon>Bacteria</taxon>
        <taxon>Pseudomonadati</taxon>
        <taxon>Pseudomonadota</taxon>
        <taxon>Alphaproteobacteria</taxon>
        <taxon>Acetobacterales</taxon>
        <taxon>Roseomonadaceae</taxon>
        <taxon>Roseomonas</taxon>
    </lineage>
</organism>
<accession>A0A9X1Y870</accession>
<reference evidence="2" key="1">
    <citation type="submission" date="2022-04" db="EMBL/GenBank/DDBJ databases">
        <title>Roseomonas acroporae sp. nov., isolated from coral Acropora digitifera.</title>
        <authorList>
            <person name="Sun H."/>
        </authorList>
    </citation>
    <scope>NUCLEOTIDE SEQUENCE</scope>
    <source>
        <strain evidence="2">NAR14</strain>
    </source>
</reference>
<feature type="region of interest" description="Disordered" evidence="1">
    <location>
        <begin position="1"/>
        <end position="29"/>
    </location>
</feature>
<name>A0A9X1Y870_9PROT</name>
<feature type="region of interest" description="Disordered" evidence="1">
    <location>
        <begin position="491"/>
        <end position="521"/>
    </location>
</feature>
<feature type="region of interest" description="Disordered" evidence="1">
    <location>
        <begin position="60"/>
        <end position="106"/>
    </location>
</feature>
<dbReference type="SUPFAM" id="SSF63829">
    <property type="entry name" value="Calcium-dependent phosphotriesterase"/>
    <property type="match status" value="1"/>
</dbReference>
<dbReference type="AlphaFoldDB" id="A0A9X1Y870"/>
<dbReference type="PANTHER" id="PTHR35399">
    <property type="entry name" value="SLR8030 PROTEIN"/>
    <property type="match status" value="1"/>
</dbReference>
<comment type="caution">
    <text evidence="2">The sequence shown here is derived from an EMBL/GenBank/DDBJ whole genome shotgun (WGS) entry which is preliminary data.</text>
</comment>
<protein>
    <submittedName>
        <fullName evidence="2">PhoX family phosphatase</fullName>
    </submittedName>
</protein>
<dbReference type="PANTHER" id="PTHR35399:SF2">
    <property type="entry name" value="DUF839 DOMAIN-CONTAINING PROTEIN"/>
    <property type="match status" value="1"/>
</dbReference>
<feature type="compositionally biased region" description="Low complexity" evidence="1">
    <location>
        <begin position="78"/>
        <end position="90"/>
    </location>
</feature>
<dbReference type="InterPro" id="IPR008557">
    <property type="entry name" value="PhoX"/>
</dbReference>
<dbReference type="Pfam" id="PF05787">
    <property type="entry name" value="PhoX"/>
    <property type="match status" value="1"/>
</dbReference>
<proteinExistence type="predicted"/>
<sequence length="674" mass="72050">MKTGHEAPRAGDEARAGREDIGSNPAPARTIGEVMAERLSRRAVLLGLAAAAAAPAAGAGAQGAGAQGTGAGGGTAAAGGAAPGAAPAGPSTLTFGELTHGISPRDRVPEGYEIQVLLRWGDPILPDAPAFDPASPTAEAQARQFGYNNDYVDFFPLPRGSRSADHGLLVVNHEYTNTNLMFPGIGTGQAARLGTTAAQASVEIAAHGASVVEIRRVDGTWRHDRESRLNRRITGETPIRIGGPAAGHERLRTSADPTGTLVRGMLNNCAGGNTPWGTVVTCEENFNQYFGGDAAETGVQAAMYRRYGIERAATYAWDRHFDRFNLDREPNEPNRFGWVVEFDPYDPESVPVKRTALGRVKHEGCTHAVCPDGRVAFYMGDDERFDYVYKFVTARPWNREDRAANRDLLDEGTLYVARFEADGTLRWLPVVHGQGPLTEANGFRSQAEVLIETRRAADLLGATPMDRPEDVETNPATGRVYVMLTNNGRRTPERVDAANPRPRNDHGHVVEIVPPGAGTGRVDHAAETARWEIFLVAGQPGAVPGTQYNAAISGNGWLSCPDNCTFDSKGRIWIATDGAPASSRVADGLYGADTTGEGRALTRLFYQAPTGAEVCGPKLTPDDSTLFLAIQHPGEDAGSTFERPSTRWPDFREGMPPRPSVIAIVRKDGGTIGS</sequence>
<dbReference type="RefSeq" id="WP_248667394.1">
    <property type="nucleotide sequence ID" value="NZ_JALPRX010000054.1"/>
</dbReference>
<feature type="compositionally biased region" description="Basic and acidic residues" evidence="1">
    <location>
        <begin position="1"/>
        <end position="21"/>
    </location>
</feature>
<dbReference type="EMBL" id="JALPRX010000054">
    <property type="protein sequence ID" value="MCK8785271.1"/>
    <property type="molecule type" value="Genomic_DNA"/>
</dbReference>
<gene>
    <name evidence="2" type="ORF">M0638_12835</name>
</gene>
<evidence type="ECO:0000313" key="3">
    <source>
        <dbReference type="Proteomes" id="UP001139516"/>
    </source>
</evidence>
<dbReference type="InterPro" id="IPR006311">
    <property type="entry name" value="TAT_signal"/>
</dbReference>
<feature type="compositionally biased region" description="Gly residues" evidence="1">
    <location>
        <begin position="60"/>
        <end position="77"/>
    </location>
</feature>
<dbReference type="Proteomes" id="UP001139516">
    <property type="component" value="Unassembled WGS sequence"/>
</dbReference>